<evidence type="ECO:0000313" key="2">
    <source>
        <dbReference type="Proteomes" id="UP001066276"/>
    </source>
</evidence>
<protein>
    <submittedName>
        <fullName evidence="1">Uncharacterized protein</fullName>
    </submittedName>
</protein>
<evidence type="ECO:0000313" key="1">
    <source>
        <dbReference type="EMBL" id="KAJ1137475.1"/>
    </source>
</evidence>
<dbReference type="EMBL" id="JANPWB010000010">
    <property type="protein sequence ID" value="KAJ1137475.1"/>
    <property type="molecule type" value="Genomic_DNA"/>
</dbReference>
<keyword evidence="2" id="KW-1185">Reference proteome</keyword>
<comment type="caution">
    <text evidence="1">The sequence shown here is derived from an EMBL/GenBank/DDBJ whole genome shotgun (WGS) entry which is preliminary data.</text>
</comment>
<sequence length="100" mass="10616">MDERVAQALRLLREAGRLDLLAAGADGGVGGRPALRAASQVVAAVVACSPRAAPKRRSGRWHSQYTYNPEGAPLSRRICELQTVLLHPCVGVCLGVRITS</sequence>
<gene>
    <name evidence="1" type="ORF">NDU88_003873</name>
</gene>
<organism evidence="1 2">
    <name type="scientific">Pleurodeles waltl</name>
    <name type="common">Iberian ribbed newt</name>
    <dbReference type="NCBI Taxonomy" id="8319"/>
    <lineage>
        <taxon>Eukaryota</taxon>
        <taxon>Metazoa</taxon>
        <taxon>Chordata</taxon>
        <taxon>Craniata</taxon>
        <taxon>Vertebrata</taxon>
        <taxon>Euteleostomi</taxon>
        <taxon>Amphibia</taxon>
        <taxon>Batrachia</taxon>
        <taxon>Caudata</taxon>
        <taxon>Salamandroidea</taxon>
        <taxon>Salamandridae</taxon>
        <taxon>Pleurodelinae</taxon>
        <taxon>Pleurodeles</taxon>
    </lineage>
</organism>
<reference evidence="1" key="1">
    <citation type="journal article" date="2022" name="bioRxiv">
        <title>Sequencing and chromosome-scale assembly of the giantPleurodeles waltlgenome.</title>
        <authorList>
            <person name="Brown T."/>
            <person name="Elewa A."/>
            <person name="Iarovenko S."/>
            <person name="Subramanian E."/>
            <person name="Araus A.J."/>
            <person name="Petzold A."/>
            <person name="Susuki M."/>
            <person name="Suzuki K.-i.T."/>
            <person name="Hayashi T."/>
            <person name="Toyoda A."/>
            <person name="Oliveira C."/>
            <person name="Osipova E."/>
            <person name="Leigh N.D."/>
            <person name="Simon A."/>
            <person name="Yun M.H."/>
        </authorList>
    </citation>
    <scope>NUCLEOTIDE SEQUENCE</scope>
    <source>
        <strain evidence="1">20211129_DDA</strain>
        <tissue evidence="1">Liver</tissue>
    </source>
</reference>
<dbReference type="AlphaFoldDB" id="A0AAV7QBB2"/>
<name>A0AAV7QBB2_PLEWA</name>
<proteinExistence type="predicted"/>
<accession>A0AAV7QBB2</accession>
<dbReference type="Proteomes" id="UP001066276">
    <property type="component" value="Chromosome 6"/>
</dbReference>